<evidence type="ECO:0000313" key="1">
    <source>
        <dbReference type="EMBL" id="KKN12009.1"/>
    </source>
</evidence>
<dbReference type="EMBL" id="LAZR01004078">
    <property type="protein sequence ID" value="KKN12009.1"/>
    <property type="molecule type" value="Genomic_DNA"/>
</dbReference>
<sequence length="70" mass="8030">MRLINSMIGLQHKWPKSLLKLTEEIEMGSGIDRLIVKTPLGKIIIDSRLKDVNCFYFVDGKRVDTILLSK</sequence>
<proteinExistence type="predicted"/>
<accession>A0A0F9N203</accession>
<organism evidence="1">
    <name type="scientific">marine sediment metagenome</name>
    <dbReference type="NCBI Taxonomy" id="412755"/>
    <lineage>
        <taxon>unclassified sequences</taxon>
        <taxon>metagenomes</taxon>
        <taxon>ecological metagenomes</taxon>
    </lineage>
</organism>
<gene>
    <name evidence="1" type="ORF">LCGC14_1020770</name>
</gene>
<name>A0A0F9N203_9ZZZZ</name>
<reference evidence="1" key="1">
    <citation type="journal article" date="2015" name="Nature">
        <title>Complex archaea that bridge the gap between prokaryotes and eukaryotes.</title>
        <authorList>
            <person name="Spang A."/>
            <person name="Saw J.H."/>
            <person name="Jorgensen S.L."/>
            <person name="Zaremba-Niedzwiedzka K."/>
            <person name="Martijn J."/>
            <person name="Lind A.E."/>
            <person name="van Eijk R."/>
            <person name="Schleper C."/>
            <person name="Guy L."/>
            <person name="Ettema T.J."/>
        </authorList>
    </citation>
    <scope>NUCLEOTIDE SEQUENCE</scope>
</reference>
<protein>
    <submittedName>
        <fullName evidence="1">Uncharacterized protein</fullName>
    </submittedName>
</protein>
<comment type="caution">
    <text evidence="1">The sequence shown here is derived from an EMBL/GenBank/DDBJ whole genome shotgun (WGS) entry which is preliminary data.</text>
</comment>
<dbReference type="AlphaFoldDB" id="A0A0F9N203"/>